<feature type="compositionally biased region" description="Pro residues" evidence="1">
    <location>
        <begin position="123"/>
        <end position="142"/>
    </location>
</feature>
<dbReference type="AlphaFoldDB" id="A0AAZ3PTD9"/>
<evidence type="ECO:0000313" key="3">
    <source>
        <dbReference type="Proteomes" id="UP000694402"/>
    </source>
</evidence>
<dbReference type="Proteomes" id="UP000694402">
    <property type="component" value="Unassembled WGS sequence"/>
</dbReference>
<accession>A0AAZ3PTD9</accession>
<protein>
    <submittedName>
        <fullName evidence="2">Enah/Vasp-like b</fullName>
    </submittedName>
</protein>
<reference evidence="3" key="1">
    <citation type="journal article" date="2018" name="PLoS ONE">
        <title>Chinook salmon (Oncorhynchus tshawytscha) genome and transcriptome.</title>
        <authorList>
            <person name="Christensen K.A."/>
            <person name="Leong J.S."/>
            <person name="Sakhrani D."/>
            <person name="Biagi C.A."/>
            <person name="Minkley D.R."/>
            <person name="Withler R.E."/>
            <person name="Rondeau E.B."/>
            <person name="Koop B.F."/>
            <person name="Devlin R.H."/>
        </authorList>
    </citation>
    <scope>NUCLEOTIDE SEQUENCE [LARGE SCALE GENOMIC DNA]</scope>
</reference>
<name>A0AAZ3PTD9_ONCTS</name>
<proteinExistence type="predicted"/>
<organism evidence="2 3">
    <name type="scientific">Oncorhynchus tshawytscha</name>
    <name type="common">Chinook salmon</name>
    <name type="synonym">Salmo tshawytscha</name>
    <dbReference type="NCBI Taxonomy" id="74940"/>
    <lineage>
        <taxon>Eukaryota</taxon>
        <taxon>Metazoa</taxon>
        <taxon>Chordata</taxon>
        <taxon>Craniata</taxon>
        <taxon>Vertebrata</taxon>
        <taxon>Euteleostomi</taxon>
        <taxon>Actinopterygii</taxon>
        <taxon>Neopterygii</taxon>
        <taxon>Teleostei</taxon>
        <taxon>Protacanthopterygii</taxon>
        <taxon>Salmoniformes</taxon>
        <taxon>Salmonidae</taxon>
        <taxon>Salmoninae</taxon>
        <taxon>Oncorhynchus</taxon>
    </lineage>
</organism>
<reference evidence="2" key="2">
    <citation type="submission" date="2025-08" db="UniProtKB">
        <authorList>
            <consortium name="Ensembl"/>
        </authorList>
    </citation>
    <scope>IDENTIFICATION</scope>
</reference>
<evidence type="ECO:0000313" key="2">
    <source>
        <dbReference type="Ensembl" id="ENSOTSP00005119911.1"/>
    </source>
</evidence>
<sequence>LSRRTPTSTIKPTIQTIGNKYLLSFLPFSLSLPSFPPLLPGPVVPRQVQNGPTTDEMEVQRARQMMEQQQMQAHMERERRSSNPGSPFPGHPGMLSVAPPAPMPPPMSMGSSLGGGPPSLGAPMPPPLPGPLPPRQGLPRPPCLLRCQWVEGDKVRRLPPQRDLPP</sequence>
<dbReference type="Ensembl" id="ENSOTST00005188148.1">
    <property type="protein sequence ID" value="ENSOTSP00005119911.1"/>
    <property type="gene ID" value="ENSOTSG00005060861.1"/>
</dbReference>
<keyword evidence="3" id="KW-1185">Reference proteome</keyword>
<evidence type="ECO:0000256" key="1">
    <source>
        <dbReference type="SAM" id="MobiDB-lite"/>
    </source>
</evidence>
<dbReference type="GeneTree" id="ENSGT00940000157826"/>
<reference evidence="2" key="3">
    <citation type="submission" date="2025-09" db="UniProtKB">
        <authorList>
            <consortium name="Ensembl"/>
        </authorList>
    </citation>
    <scope>IDENTIFICATION</scope>
</reference>
<feature type="region of interest" description="Disordered" evidence="1">
    <location>
        <begin position="67"/>
        <end position="142"/>
    </location>
</feature>